<keyword evidence="2" id="KW-1185">Reference proteome</keyword>
<dbReference type="Proteomes" id="UP000780801">
    <property type="component" value="Unassembled WGS sequence"/>
</dbReference>
<dbReference type="OrthoDB" id="2442475at2759"/>
<evidence type="ECO:0000313" key="2">
    <source>
        <dbReference type="Proteomes" id="UP000780801"/>
    </source>
</evidence>
<proteinExistence type="predicted"/>
<protein>
    <submittedName>
        <fullName evidence="1">Uncharacterized protein</fullName>
    </submittedName>
</protein>
<feature type="non-terminal residue" evidence="1">
    <location>
        <position position="116"/>
    </location>
</feature>
<gene>
    <name evidence="1" type="ORF">BGW38_008370</name>
</gene>
<accession>A0A9P6K9P7</accession>
<reference evidence="1" key="1">
    <citation type="journal article" date="2020" name="Fungal Divers.">
        <title>Resolving the Mortierellaceae phylogeny through synthesis of multi-gene phylogenetics and phylogenomics.</title>
        <authorList>
            <person name="Vandepol N."/>
            <person name="Liber J."/>
            <person name="Desiro A."/>
            <person name="Na H."/>
            <person name="Kennedy M."/>
            <person name="Barry K."/>
            <person name="Grigoriev I.V."/>
            <person name="Miller A.N."/>
            <person name="O'Donnell K."/>
            <person name="Stajich J.E."/>
            <person name="Bonito G."/>
        </authorList>
    </citation>
    <scope>NUCLEOTIDE SEQUENCE</scope>
    <source>
        <strain evidence="1">KOD1015</strain>
    </source>
</reference>
<organism evidence="1 2">
    <name type="scientific">Lunasporangiospora selenospora</name>
    <dbReference type="NCBI Taxonomy" id="979761"/>
    <lineage>
        <taxon>Eukaryota</taxon>
        <taxon>Fungi</taxon>
        <taxon>Fungi incertae sedis</taxon>
        <taxon>Mucoromycota</taxon>
        <taxon>Mortierellomycotina</taxon>
        <taxon>Mortierellomycetes</taxon>
        <taxon>Mortierellales</taxon>
        <taxon>Mortierellaceae</taxon>
        <taxon>Lunasporangiospora</taxon>
    </lineage>
</organism>
<dbReference type="AlphaFoldDB" id="A0A9P6K9P7"/>
<dbReference type="EMBL" id="JAABOA010005753">
    <property type="protein sequence ID" value="KAF9573892.1"/>
    <property type="molecule type" value="Genomic_DNA"/>
</dbReference>
<evidence type="ECO:0000313" key="1">
    <source>
        <dbReference type="EMBL" id="KAF9573892.1"/>
    </source>
</evidence>
<name>A0A9P6K9P7_9FUNG</name>
<sequence length="116" mass="12883">MVSGGAWKGDVAVFEGKPQVSNKTCQTQQQKSVRLNTVILSDLENLGVDVNKAYLVVTETRALAVDFYTPKRHGSIFGAGRATERRVWLPDHPTELMAFLRSDSPQVLLGFRSYTI</sequence>
<comment type="caution">
    <text evidence="1">The sequence shown here is derived from an EMBL/GenBank/DDBJ whole genome shotgun (WGS) entry which is preliminary data.</text>
</comment>